<dbReference type="AlphaFoldDB" id="A0A8S0WW83"/>
<dbReference type="PANTHER" id="PTHR35371:SF1">
    <property type="entry name" value="BLR7753 PROTEIN"/>
    <property type="match status" value="1"/>
</dbReference>
<dbReference type="Pfam" id="PF01124">
    <property type="entry name" value="MAPEG"/>
    <property type="match status" value="1"/>
</dbReference>
<evidence type="ECO:0000256" key="2">
    <source>
        <dbReference type="ARBA" id="ARBA00022692"/>
    </source>
</evidence>
<proteinExistence type="predicted"/>
<organism evidence="5 6">
    <name type="scientific">Cyclocybe aegerita</name>
    <name type="common">Black poplar mushroom</name>
    <name type="synonym">Agrocybe aegerita</name>
    <dbReference type="NCBI Taxonomy" id="1973307"/>
    <lineage>
        <taxon>Eukaryota</taxon>
        <taxon>Fungi</taxon>
        <taxon>Dikarya</taxon>
        <taxon>Basidiomycota</taxon>
        <taxon>Agaricomycotina</taxon>
        <taxon>Agaricomycetes</taxon>
        <taxon>Agaricomycetidae</taxon>
        <taxon>Agaricales</taxon>
        <taxon>Agaricineae</taxon>
        <taxon>Bolbitiaceae</taxon>
        <taxon>Cyclocybe</taxon>
    </lineage>
</organism>
<reference evidence="5 6" key="1">
    <citation type="submission" date="2020-01" db="EMBL/GenBank/DDBJ databases">
        <authorList>
            <person name="Gupta K D."/>
        </authorList>
    </citation>
    <scope>NUCLEOTIDE SEQUENCE [LARGE SCALE GENOMIC DNA]</scope>
</reference>
<dbReference type="InterPro" id="IPR001129">
    <property type="entry name" value="Membr-assoc_MAPEG"/>
</dbReference>
<comment type="caution">
    <text evidence="5">The sequence shown here is derived from an EMBL/GenBank/DDBJ whole genome shotgun (WGS) entry which is preliminary data.</text>
</comment>
<comment type="subcellular location">
    <subcellularLocation>
        <location evidence="1">Membrane</location>
    </subcellularLocation>
</comment>
<evidence type="ECO:0008006" key="7">
    <source>
        <dbReference type="Google" id="ProtNLM"/>
    </source>
</evidence>
<dbReference type="GO" id="GO:0016020">
    <property type="term" value="C:membrane"/>
    <property type="evidence" value="ECO:0007669"/>
    <property type="project" value="UniProtKB-SubCell"/>
</dbReference>
<protein>
    <recommendedName>
        <fullName evidence="7">MAPEG family protein</fullName>
    </recommendedName>
</protein>
<dbReference type="InterPro" id="IPR023352">
    <property type="entry name" value="MAPEG-like_dom_sf"/>
</dbReference>
<evidence type="ECO:0000256" key="1">
    <source>
        <dbReference type="ARBA" id="ARBA00004370"/>
    </source>
</evidence>
<keyword evidence="6" id="KW-1185">Reference proteome</keyword>
<evidence type="ECO:0000313" key="6">
    <source>
        <dbReference type="Proteomes" id="UP000467700"/>
    </source>
</evidence>
<name>A0A8S0WW83_CYCAE</name>
<keyword evidence="2" id="KW-0812">Transmembrane</keyword>
<gene>
    <name evidence="5" type="ORF">AAE3_LOCUS9525</name>
</gene>
<evidence type="ECO:0000313" key="5">
    <source>
        <dbReference type="EMBL" id="CAA7267306.1"/>
    </source>
</evidence>
<dbReference type="PANTHER" id="PTHR35371">
    <property type="entry name" value="INNER MEMBRANE PROTEIN"/>
    <property type="match status" value="1"/>
</dbReference>
<keyword evidence="3" id="KW-1133">Transmembrane helix</keyword>
<keyword evidence="4" id="KW-0472">Membrane</keyword>
<dbReference type="Proteomes" id="UP000467700">
    <property type="component" value="Unassembled WGS sequence"/>
</dbReference>
<dbReference type="EMBL" id="CACVBS010000058">
    <property type="protein sequence ID" value="CAA7267306.1"/>
    <property type="molecule type" value="Genomic_DNA"/>
</dbReference>
<sequence length="153" mass="17350">MVDFNSPLSLYSIPVIWFTSFYPNFWKFLIIDRKVGYNNVQPRSNLNQAKTAKDKISPELAARLERMEGAHLNGNEALPLWAAAVLAGNLVGLDNHWMNIMSASYVVSRLLFNHLYINFNHVGNGVPRTIVFFIGLSFPLRILWKAAEKAASR</sequence>
<dbReference type="SUPFAM" id="SSF161084">
    <property type="entry name" value="MAPEG domain-like"/>
    <property type="match status" value="1"/>
</dbReference>
<evidence type="ECO:0000256" key="3">
    <source>
        <dbReference type="ARBA" id="ARBA00022989"/>
    </source>
</evidence>
<evidence type="ECO:0000256" key="4">
    <source>
        <dbReference type="ARBA" id="ARBA00023136"/>
    </source>
</evidence>
<dbReference type="OrthoDB" id="2122304at2759"/>
<dbReference type="Gene3D" id="1.20.120.550">
    <property type="entry name" value="Membrane associated eicosanoid/glutathione metabolism-like domain"/>
    <property type="match status" value="1"/>
</dbReference>
<accession>A0A8S0WW83</accession>